<dbReference type="EMBL" id="PFPI01000005">
    <property type="protein sequence ID" value="PIZ93991.1"/>
    <property type="molecule type" value="Genomic_DNA"/>
</dbReference>
<evidence type="ECO:0000313" key="4">
    <source>
        <dbReference type="Proteomes" id="UP000230078"/>
    </source>
</evidence>
<name>A0A2M7V5W9_9BACT</name>
<dbReference type="AlphaFoldDB" id="A0A2M7V5W9"/>
<dbReference type="Pfam" id="PF13462">
    <property type="entry name" value="Thioredoxin_4"/>
    <property type="match status" value="1"/>
</dbReference>
<dbReference type="InterPro" id="IPR036249">
    <property type="entry name" value="Thioredoxin-like_sf"/>
</dbReference>
<reference evidence="4" key="1">
    <citation type="submission" date="2017-09" db="EMBL/GenBank/DDBJ databases">
        <title>Depth-based differentiation of microbial function through sediment-hosted aquifers and enrichment of novel symbionts in the deep terrestrial subsurface.</title>
        <authorList>
            <person name="Probst A.J."/>
            <person name="Ladd B."/>
            <person name="Jarett J.K."/>
            <person name="Geller-Mcgrath D.E."/>
            <person name="Sieber C.M.K."/>
            <person name="Emerson J.B."/>
            <person name="Anantharaman K."/>
            <person name="Thomas B.C."/>
            <person name="Malmstrom R."/>
            <person name="Stieglmeier M."/>
            <person name="Klingl A."/>
            <person name="Woyke T."/>
            <person name="Ryan C.M."/>
            <person name="Banfield J.F."/>
        </authorList>
    </citation>
    <scope>NUCLEOTIDE SEQUENCE [LARGE SCALE GENOMIC DNA]</scope>
</reference>
<feature type="domain" description="Thioredoxin" evidence="2">
    <location>
        <begin position="54"/>
        <end position="134"/>
    </location>
</feature>
<feature type="non-terminal residue" evidence="3">
    <location>
        <position position="134"/>
    </location>
</feature>
<dbReference type="InterPro" id="IPR013766">
    <property type="entry name" value="Thioredoxin_domain"/>
</dbReference>
<proteinExistence type="predicted"/>
<feature type="transmembrane region" description="Helical" evidence="1">
    <location>
        <begin position="16"/>
        <end position="37"/>
    </location>
</feature>
<dbReference type="PROSITE" id="PS51352">
    <property type="entry name" value="THIOREDOXIN_2"/>
    <property type="match status" value="1"/>
</dbReference>
<dbReference type="Proteomes" id="UP000230078">
    <property type="component" value="Unassembled WGS sequence"/>
</dbReference>
<accession>A0A2M7V5W9</accession>
<evidence type="ECO:0000256" key="1">
    <source>
        <dbReference type="SAM" id="Phobius"/>
    </source>
</evidence>
<keyword evidence="1" id="KW-1133">Transmembrane helix</keyword>
<keyword evidence="1" id="KW-0472">Membrane</keyword>
<dbReference type="InterPro" id="IPR012336">
    <property type="entry name" value="Thioredoxin-like_fold"/>
</dbReference>
<sequence length="134" mass="14728">MSEKKSLLEMLPKGQIFMLGAVVSFFAITSIGFFVLLSQQVASPDTIEPVVARGDAQQGVPSAVVPPSDTNIVLTPVTDADWYKGKKDADITIVEFSDTECPFCKRFHDTMNQVIATYGDSVKWVYRHAPLDSL</sequence>
<evidence type="ECO:0000313" key="3">
    <source>
        <dbReference type="EMBL" id="PIZ93991.1"/>
    </source>
</evidence>
<keyword evidence="1" id="KW-0812">Transmembrane</keyword>
<organism evidence="3 4">
    <name type="scientific">Candidatus Magasanikbacteria bacterium CG_4_10_14_0_2_um_filter_41_31</name>
    <dbReference type="NCBI Taxonomy" id="1974639"/>
    <lineage>
        <taxon>Bacteria</taxon>
        <taxon>Candidatus Magasanikiibacteriota</taxon>
    </lineage>
</organism>
<evidence type="ECO:0000259" key="2">
    <source>
        <dbReference type="PROSITE" id="PS51352"/>
    </source>
</evidence>
<dbReference type="Gene3D" id="3.40.30.10">
    <property type="entry name" value="Glutaredoxin"/>
    <property type="match status" value="1"/>
</dbReference>
<dbReference type="SUPFAM" id="SSF52833">
    <property type="entry name" value="Thioredoxin-like"/>
    <property type="match status" value="1"/>
</dbReference>
<comment type="caution">
    <text evidence="3">The sequence shown here is derived from an EMBL/GenBank/DDBJ whole genome shotgun (WGS) entry which is preliminary data.</text>
</comment>
<protein>
    <recommendedName>
        <fullName evidence="2">Thioredoxin domain-containing protein</fullName>
    </recommendedName>
</protein>
<gene>
    <name evidence="3" type="ORF">COX83_00375</name>
</gene>